<keyword evidence="10 11" id="KW-0472">Membrane</keyword>
<dbReference type="EMBL" id="NKYE01000013">
    <property type="protein sequence ID" value="OZM71554.1"/>
    <property type="molecule type" value="Genomic_DNA"/>
</dbReference>
<evidence type="ECO:0000259" key="12">
    <source>
        <dbReference type="PROSITE" id="PS50109"/>
    </source>
</evidence>
<evidence type="ECO:0000256" key="11">
    <source>
        <dbReference type="SAM" id="Phobius"/>
    </source>
</evidence>
<feature type="domain" description="HAMP" evidence="13">
    <location>
        <begin position="86"/>
        <end position="139"/>
    </location>
</feature>
<dbReference type="PROSITE" id="PS50885">
    <property type="entry name" value="HAMP"/>
    <property type="match status" value="1"/>
</dbReference>
<evidence type="ECO:0000256" key="4">
    <source>
        <dbReference type="ARBA" id="ARBA00022553"/>
    </source>
</evidence>
<keyword evidence="7 14" id="KW-0418">Kinase</keyword>
<comment type="caution">
    <text evidence="14">The sequence shown here is derived from an EMBL/GenBank/DDBJ whole genome shotgun (WGS) entry which is preliminary data.</text>
</comment>
<evidence type="ECO:0000256" key="2">
    <source>
        <dbReference type="ARBA" id="ARBA00004236"/>
    </source>
</evidence>
<dbReference type="SUPFAM" id="SSF55874">
    <property type="entry name" value="ATPase domain of HSP90 chaperone/DNA topoisomerase II/histidine kinase"/>
    <property type="match status" value="1"/>
</dbReference>
<organism evidence="14 15">
    <name type="scientific">Amycolatopsis antarctica</name>
    <dbReference type="NCBI Taxonomy" id="1854586"/>
    <lineage>
        <taxon>Bacteria</taxon>
        <taxon>Bacillati</taxon>
        <taxon>Actinomycetota</taxon>
        <taxon>Actinomycetes</taxon>
        <taxon>Pseudonocardiales</taxon>
        <taxon>Pseudonocardiaceae</taxon>
        <taxon>Amycolatopsis</taxon>
    </lineage>
</organism>
<dbReference type="Pfam" id="PF00512">
    <property type="entry name" value="HisKA"/>
    <property type="match status" value="1"/>
</dbReference>
<keyword evidence="8 11" id="KW-1133">Transmembrane helix</keyword>
<dbReference type="Pfam" id="PF02518">
    <property type="entry name" value="HATPase_c"/>
    <property type="match status" value="1"/>
</dbReference>
<accession>A0A263CZF8</accession>
<sequence>MVTGSVAVFIVIVYLFMRFVPTFQLTETFGGPGLESMRPTGAAGSTGATAVSLQSTDFLQTFLVISVIALVLLAVLGGVVGWIVAGRIIKPLAAINLAATRAATGNLDHRVALGGPRDEVRDLADTFDRMLGSLGRSFAIHRRFAANASHELRTPLATTQTMIDVALDDPDIDLAEFRALAGRVREMNKSNIETVGALLALADADRGARLREQVDLAEIARTVCGEHAAEARSAGVRLDETEGEALVLGDPVLIRQALSNLVRNAVRHNHADGRALVLLSEVHGFARVTVVNTGPKVPPESLGSLVEPFVRGSGRVRKPGSGHGLGLAIVAAVATAHEAELRLCANEDGGLTVHLELPHASRET</sequence>
<dbReference type="SMART" id="SM00388">
    <property type="entry name" value="HisKA"/>
    <property type="match status" value="1"/>
</dbReference>
<evidence type="ECO:0000256" key="10">
    <source>
        <dbReference type="ARBA" id="ARBA00023136"/>
    </source>
</evidence>
<evidence type="ECO:0000256" key="1">
    <source>
        <dbReference type="ARBA" id="ARBA00000085"/>
    </source>
</evidence>
<dbReference type="OrthoDB" id="9786919at2"/>
<dbReference type="Pfam" id="PF00672">
    <property type="entry name" value="HAMP"/>
    <property type="match status" value="1"/>
</dbReference>
<dbReference type="Gene3D" id="1.10.287.130">
    <property type="match status" value="1"/>
</dbReference>
<keyword evidence="4" id="KW-0597">Phosphoprotein</keyword>
<proteinExistence type="predicted"/>
<dbReference type="SUPFAM" id="SSF47384">
    <property type="entry name" value="Homodimeric domain of signal transducing histidine kinase"/>
    <property type="match status" value="1"/>
</dbReference>
<evidence type="ECO:0000256" key="9">
    <source>
        <dbReference type="ARBA" id="ARBA00023012"/>
    </source>
</evidence>
<feature type="domain" description="Histidine kinase" evidence="12">
    <location>
        <begin position="147"/>
        <end position="361"/>
    </location>
</feature>
<feature type="transmembrane region" description="Helical" evidence="11">
    <location>
        <begin position="7"/>
        <end position="26"/>
    </location>
</feature>
<dbReference type="InterPro" id="IPR003594">
    <property type="entry name" value="HATPase_dom"/>
</dbReference>
<evidence type="ECO:0000256" key="8">
    <source>
        <dbReference type="ARBA" id="ARBA00022989"/>
    </source>
</evidence>
<evidence type="ECO:0000256" key="7">
    <source>
        <dbReference type="ARBA" id="ARBA00022777"/>
    </source>
</evidence>
<name>A0A263CZF8_9PSEU</name>
<dbReference type="PROSITE" id="PS50109">
    <property type="entry name" value="HIS_KIN"/>
    <property type="match status" value="1"/>
</dbReference>
<keyword evidence="5" id="KW-0808">Transferase</keyword>
<dbReference type="InterPro" id="IPR005467">
    <property type="entry name" value="His_kinase_dom"/>
</dbReference>
<evidence type="ECO:0000313" key="15">
    <source>
        <dbReference type="Proteomes" id="UP000242444"/>
    </source>
</evidence>
<dbReference type="CDD" id="cd00082">
    <property type="entry name" value="HisKA"/>
    <property type="match status" value="1"/>
</dbReference>
<dbReference type="EC" id="2.7.13.3" evidence="3"/>
<reference evidence="14 15" key="1">
    <citation type="submission" date="2017-07" db="EMBL/GenBank/DDBJ databases">
        <title>Amycolatopsis antarcticus sp. nov., isolated from the surface of an Antarcticus brown macroalga.</title>
        <authorList>
            <person name="Wang J."/>
            <person name="Leiva S."/>
            <person name="Huang J."/>
            <person name="Huang Y."/>
        </authorList>
    </citation>
    <scope>NUCLEOTIDE SEQUENCE [LARGE SCALE GENOMIC DNA]</scope>
    <source>
        <strain evidence="14 15">AU-G6</strain>
    </source>
</reference>
<protein>
    <recommendedName>
        <fullName evidence="3">histidine kinase</fullName>
        <ecNumber evidence="3">2.7.13.3</ecNumber>
    </recommendedName>
</protein>
<dbReference type="GO" id="GO:0000155">
    <property type="term" value="F:phosphorelay sensor kinase activity"/>
    <property type="evidence" value="ECO:0007669"/>
    <property type="project" value="InterPro"/>
</dbReference>
<dbReference type="PRINTS" id="PR00344">
    <property type="entry name" value="BCTRLSENSOR"/>
</dbReference>
<evidence type="ECO:0000256" key="6">
    <source>
        <dbReference type="ARBA" id="ARBA00022692"/>
    </source>
</evidence>
<dbReference type="InterPro" id="IPR036097">
    <property type="entry name" value="HisK_dim/P_sf"/>
</dbReference>
<comment type="subcellular location">
    <subcellularLocation>
        <location evidence="2">Cell membrane</location>
    </subcellularLocation>
</comment>
<keyword evidence="9" id="KW-0902">Two-component regulatory system</keyword>
<dbReference type="SUPFAM" id="SSF158472">
    <property type="entry name" value="HAMP domain-like"/>
    <property type="match status" value="1"/>
</dbReference>
<keyword evidence="15" id="KW-1185">Reference proteome</keyword>
<dbReference type="Proteomes" id="UP000242444">
    <property type="component" value="Unassembled WGS sequence"/>
</dbReference>
<dbReference type="GO" id="GO:0005886">
    <property type="term" value="C:plasma membrane"/>
    <property type="evidence" value="ECO:0007669"/>
    <property type="project" value="UniProtKB-SubCell"/>
</dbReference>
<dbReference type="CDD" id="cd06225">
    <property type="entry name" value="HAMP"/>
    <property type="match status" value="1"/>
</dbReference>
<dbReference type="InterPro" id="IPR036890">
    <property type="entry name" value="HATPase_C_sf"/>
</dbReference>
<dbReference type="PANTHER" id="PTHR45436:SF5">
    <property type="entry name" value="SENSOR HISTIDINE KINASE TRCS"/>
    <property type="match status" value="1"/>
</dbReference>
<dbReference type="PANTHER" id="PTHR45436">
    <property type="entry name" value="SENSOR HISTIDINE KINASE YKOH"/>
    <property type="match status" value="1"/>
</dbReference>
<dbReference type="InterPro" id="IPR004358">
    <property type="entry name" value="Sig_transdc_His_kin-like_C"/>
</dbReference>
<dbReference type="InParanoid" id="A0A263CZF8"/>
<dbReference type="AlphaFoldDB" id="A0A263CZF8"/>
<comment type="catalytic activity">
    <reaction evidence="1">
        <text>ATP + protein L-histidine = ADP + protein N-phospho-L-histidine.</text>
        <dbReference type="EC" id="2.7.13.3"/>
    </reaction>
</comment>
<gene>
    <name evidence="14" type="ORF">CFN78_20430</name>
</gene>
<keyword evidence="6 11" id="KW-0812">Transmembrane</keyword>
<dbReference type="InterPro" id="IPR003661">
    <property type="entry name" value="HisK_dim/P_dom"/>
</dbReference>
<evidence type="ECO:0000313" key="14">
    <source>
        <dbReference type="EMBL" id="OZM71554.1"/>
    </source>
</evidence>
<feature type="transmembrane region" description="Helical" evidence="11">
    <location>
        <begin position="62"/>
        <end position="85"/>
    </location>
</feature>
<dbReference type="SMART" id="SM00304">
    <property type="entry name" value="HAMP"/>
    <property type="match status" value="1"/>
</dbReference>
<dbReference type="Gene3D" id="3.30.565.10">
    <property type="entry name" value="Histidine kinase-like ATPase, C-terminal domain"/>
    <property type="match status" value="1"/>
</dbReference>
<evidence type="ECO:0000256" key="5">
    <source>
        <dbReference type="ARBA" id="ARBA00022679"/>
    </source>
</evidence>
<dbReference type="SMART" id="SM00387">
    <property type="entry name" value="HATPase_c"/>
    <property type="match status" value="1"/>
</dbReference>
<evidence type="ECO:0000256" key="3">
    <source>
        <dbReference type="ARBA" id="ARBA00012438"/>
    </source>
</evidence>
<dbReference type="Gene3D" id="6.10.340.10">
    <property type="match status" value="1"/>
</dbReference>
<dbReference type="InterPro" id="IPR050428">
    <property type="entry name" value="TCS_sensor_his_kinase"/>
</dbReference>
<dbReference type="InterPro" id="IPR003660">
    <property type="entry name" value="HAMP_dom"/>
</dbReference>
<evidence type="ECO:0000259" key="13">
    <source>
        <dbReference type="PROSITE" id="PS50885"/>
    </source>
</evidence>